<dbReference type="Gene3D" id="3.80.30.20">
    <property type="entry name" value="tm_1862 like domain"/>
    <property type="match status" value="1"/>
</dbReference>
<evidence type="ECO:0000256" key="5">
    <source>
        <dbReference type="ARBA" id="ARBA00023014"/>
    </source>
</evidence>
<feature type="domain" description="Elp3/MiaA/NifB-like radical SAM core" evidence="6">
    <location>
        <begin position="249"/>
        <end position="453"/>
    </location>
</feature>
<dbReference type="InterPro" id="IPR007197">
    <property type="entry name" value="rSAM"/>
</dbReference>
<reference evidence="7 8" key="1">
    <citation type="submission" date="2021-03" db="EMBL/GenBank/DDBJ databases">
        <title>Geobacter metallireducens gen. nov. sp. nov., a microorganism capable of coupling the complete oxidation of organic compounds to the reduction of iron and other metals.</title>
        <authorList>
            <person name="Li Y."/>
        </authorList>
    </citation>
    <scope>NUCLEOTIDE SEQUENCE [LARGE SCALE GENOMIC DNA]</scope>
    <source>
        <strain evidence="7 8">Jerry-YX</strain>
    </source>
</reference>
<comment type="cofactor">
    <cofactor evidence="1">
        <name>[4Fe-4S] cluster</name>
        <dbReference type="ChEBI" id="CHEBI:49883"/>
    </cofactor>
</comment>
<organism evidence="7 8">
    <name type="scientific">Geobacter benzoatilyticus</name>
    <dbReference type="NCBI Taxonomy" id="2815309"/>
    <lineage>
        <taxon>Bacteria</taxon>
        <taxon>Pseudomonadati</taxon>
        <taxon>Thermodesulfobacteriota</taxon>
        <taxon>Desulfuromonadia</taxon>
        <taxon>Geobacterales</taxon>
        <taxon>Geobacteraceae</taxon>
        <taxon>Geobacter</taxon>
    </lineage>
</organism>
<dbReference type="InterPro" id="IPR058240">
    <property type="entry name" value="rSAM_sf"/>
</dbReference>
<evidence type="ECO:0000259" key="6">
    <source>
        <dbReference type="SMART" id="SM00729"/>
    </source>
</evidence>
<evidence type="ECO:0000256" key="4">
    <source>
        <dbReference type="ARBA" id="ARBA00023004"/>
    </source>
</evidence>
<keyword evidence="3" id="KW-0479">Metal-binding</keyword>
<accession>A0ABX7Q7Z2</accession>
<evidence type="ECO:0000256" key="1">
    <source>
        <dbReference type="ARBA" id="ARBA00001966"/>
    </source>
</evidence>
<dbReference type="InterPro" id="IPR006638">
    <property type="entry name" value="Elp3/MiaA/NifB-like_rSAM"/>
</dbReference>
<dbReference type="InterPro" id="IPR051198">
    <property type="entry name" value="BchE-like"/>
</dbReference>
<dbReference type="SFLD" id="SFLDG01082">
    <property type="entry name" value="B12-binding_domain_containing"/>
    <property type="match status" value="1"/>
</dbReference>
<dbReference type="InterPro" id="IPR023404">
    <property type="entry name" value="rSAM_horseshoe"/>
</dbReference>
<dbReference type="SUPFAM" id="SSF102114">
    <property type="entry name" value="Radical SAM enzymes"/>
    <property type="match status" value="1"/>
</dbReference>
<evidence type="ECO:0000313" key="8">
    <source>
        <dbReference type="Proteomes" id="UP000663651"/>
    </source>
</evidence>
<keyword evidence="5" id="KW-0411">Iron-sulfur</keyword>
<dbReference type="EMBL" id="CP071382">
    <property type="protein sequence ID" value="QSV47013.1"/>
    <property type="molecule type" value="Genomic_DNA"/>
</dbReference>
<sequence length="500" mass="54759">MLLIHPPVAKPSEPPAGITLLAGALLANGVPCRLLDANLEGLLWLMEQPEPGEETWTRRAVKNRARHLSALRDPSTYSSPDRYVRAVSDLNRLLSVSGRGSGATVGLADYQQEHFSPVSSADLLRAAEEPERNPFYGYFSERLPEVVDGIGFVGISLNYLSQAVSAFALMGFIRRRFPSLKIVLGGGLVTSWLRRPGWQNPFGGLVDHMIAGPGEGPLLDLAGVPPGNRASGAPTYDLLPLPDYFSPGLVLPYSAAGGCWWNRCSFCPERAEGNAYRPRPTSGALADLRGLTAKYGPSLIHILDNAISPTLLNALAETPPGAPWYSFARIGDNLDDPGFCRALKRSGCVMLKLGLESGDQGVLDRLHKGIDLAMAERVLENLRHAGIAVYGYLLFGTPAESEEDARRTLEFVVRHREAITFLNLAVFNMPAFSDEAAGMETESFYEGDLSLYTSFRHPGGWGRREVRRFLDREFTRHSAVAPILRRDPLIFTSNHAPFFC</sequence>
<dbReference type="CDD" id="cd01335">
    <property type="entry name" value="Radical_SAM"/>
    <property type="match status" value="1"/>
</dbReference>
<dbReference type="SMART" id="SM00729">
    <property type="entry name" value="Elp3"/>
    <property type="match status" value="1"/>
</dbReference>
<dbReference type="SFLD" id="SFLDS00029">
    <property type="entry name" value="Radical_SAM"/>
    <property type="match status" value="1"/>
</dbReference>
<evidence type="ECO:0000313" key="7">
    <source>
        <dbReference type="EMBL" id="QSV47013.1"/>
    </source>
</evidence>
<protein>
    <submittedName>
        <fullName evidence="7">Radical SAM protein</fullName>
    </submittedName>
</protein>
<keyword evidence="4" id="KW-0408">Iron</keyword>
<dbReference type="PANTHER" id="PTHR43409">
    <property type="entry name" value="ANAEROBIC MAGNESIUM-PROTOPORPHYRIN IX MONOMETHYL ESTER CYCLASE-RELATED"/>
    <property type="match status" value="1"/>
</dbReference>
<keyword evidence="2" id="KW-0949">S-adenosyl-L-methionine</keyword>
<evidence type="ECO:0000256" key="2">
    <source>
        <dbReference type="ARBA" id="ARBA00022691"/>
    </source>
</evidence>
<dbReference type="RefSeq" id="WP_207164850.1">
    <property type="nucleotide sequence ID" value="NZ_CP071382.1"/>
</dbReference>
<dbReference type="Proteomes" id="UP000663651">
    <property type="component" value="Chromosome"/>
</dbReference>
<name>A0ABX7Q7Z2_9BACT</name>
<keyword evidence="8" id="KW-1185">Reference proteome</keyword>
<evidence type="ECO:0000256" key="3">
    <source>
        <dbReference type="ARBA" id="ARBA00022723"/>
    </source>
</evidence>
<dbReference type="Pfam" id="PF04055">
    <property type="entry name" value="Radical_SAM"/>
    <property type="match status" value="1"/>
</dbReference>
<gene>
    <name evidence="7" type="ORF">JZM60_07045</name>
</gene>
<proteinExistence type="predicted"/>
<dbReference type="PANTHER" id="PTHR43409:SF7">
    <property type="entry name" value="BLL1977 PROTEIN"/>
    <property type="match status" value="1"/>
</dbReference>